<feature type="coiled-coil region" evidence="1">
    <location>
        <begin position="317"/>
        <end position="351"/>
    </location>
</feature>
<feature type="region of interest" description="Disordered" evidence="2">
    <location>
        <begin position="104"/>
        <end position="131"/>
    </location>
</feature>
<evidence type="ECO:0000313" key="3">
    <source>
        <dbReference type="EMBL" id="GEU88514.1"/>
    </source>
</evidence>
<sequence>MDLLSFIRTVDPTKVRVGERERDEGEPKLLETTVGRVVSLLPVAPDRSSGDLEASVDKLFDEGGSGEQADQGDSAGGGHGVGVQLVDVSAETIAKDVATAELQRRKKRKTKVVDASEPSHPAKKLRGDYGAPGVPAVGGKSQSAVQRLLTRAVQHAEVRGGAIPTLPFVSSSVSTTRERKGGDYTEFLARAYLRTLEAPQRFIISSDSSNPSGVNIAEVKVDYVVRTYVPITTNATTATPTVDPAAIAKEKIVSSSVFGGDSSFAGKSHPISGHFSDRTGGDFLEKRRLKSVVEEKDSLLKSRCNEIESLKAQLLINEAEATEVVRLRDEAQALKKHKTYLEKEKSELEINVIDLAASVKVREQEVAYLDVVVTSVKLQNDSLVDQGMQDGLATGITHGVEGRVLADVAAYNLFAEADYFSALQCLQNINFSLLAELGSNKDASVDTIMNILRLKDNFVERLGLTESQPCVDQLMVSIHHSLNRVVAGATSLSFALDVSDARVRKIRENIVSQRPALRDVFTPISEPFSAEVLTGIGDDYDIAHTEGREDAVADVEAVADEGADPFPDVSDAELDVSE</sequence>
<evidence type="ECO:0000256" key="1">
    <source>
        <dbReference type="SAM" id="Coils"/>
    </source>
</evidence>
<protein>
    <recommendedName>
        <fullName evidence="4">Transposase (Putative), gypsy type</fullName>
    </recommendedName>
</protein>
<comment type="caution">
    <text evidence="3">The sequence shown here is derived from an EMBL/GenBank/DDBJ whole genome shotgun (WGS) entry which is preliminary data.</text>
</comment>
<accession>A0A6L2NVB6</accession>
<proteinExistence type="predicted"/>
<organism evidence="3">
    <name type="scientific">Tanacetum cinerariifolium</name>
    <name type="common">Dalmatian daisy</name>
    <name type="synonym">Chrysanthemum cinerariifolium</name>
    <dbReference type="NCBI Taxonomy" id="118510"/>
    <lineage>
        <taxon>Eukaryota</taxon>
        <taxon>Viridiplantae</taxon>
        <taxon>Streptophyta</taxon>
        <taxon>Embryophyta</taxon>
        <taxon>Tracheophyta</taxon>
        <taxon>Spermatophyta</taxon>
        <taxon>Magnoliopsida</taxon>
        <taxon>eudicotyledons</taxon>
        <taxon>Gunneridae</taxon>
        <taxon>Pentapetalae</taxon>
        <taxon>asterids</taxon>
        <taxon>campanulids</taxon>
        <taxon>Asterales</taxon>
        <taxon>Asteraceae</taxon>
        <taxon>Asteroideae</taxon>
        <taxon>Anthemideae</taxon>
        <taxon>Anthemidinae</taxon>
        <taxon>Tanacetum</taxon>
    </lineage>
</organism>
<dbReference type="EMBL" id="BKCJ010009767">
    <property type="protein sequence ID" value="GEU88514.1"/>
    <property type="molecule type" value="Genomic_DNA"/>
</dbReference>
<evidence type="ECO:0000256" key="2">
    <source>
        <dbReference type="SAM" id="MobiDB-lite"/>
    </source>
</evidence>
<gene>
    <name evidence="3" type="ORF">Tci_060492</name>
</gene>
<dbReference type="AlphaFoldDB" id="A0A6L2NVB6"/>
<name>A0A6L2NVB6_TANCI</name>
<keyword evidence="1" id="KW-0175">Coiled coil</keyword>
<feature type="region of interest" description="Disordered" evidence="2">
    <location>
        <begin position="61"/>
        <end position="81"/>
    </location>
</feature>
<evidence type="ECO:0008006" key="4">
    <source>
        <dbReference type="Google" id="ProtNLM"/>
    </source>
</evidence>
<reference evidence="3" key="1">
    <citation type="journal article" date="2019" name="Sci. Rep.">
        <title>Draft genome of Tanacetum cinerariifolium, the natural source of mosquito coil.</title>
        <authorList>
            <person name="Yamashiro T."/>
            <person name="Shiraishi A."/>
            <person name="Satake H."/>
            <person name="Nakayama K."/>
        </authorList>
    </citation>
    <scope>NUCLEOTIDE SEQUENCE</scope>
</reference>